<dbReference type="GO" id="GO:0005737">
    <property type="term" value="C:cytoplasm"/>
    <property type="evidence" value="ECO:0007669"/>
    <property type="project" value="TreeGrafter"/>
</dbReference>
<dbReference type="SUPFAM" id="SSF51621">
    <property type="entry name" value="Phosphoenolpyruvate/pyruvate domain"/>
    <property type="match status" value="1"/>
</dbReference>
<keyword evidence="3 5" id="KW-0456">Lyase</keyword>
<comment type="similarity">
    <text evidence="1">Belongs to the HpcH/HpaI aldolase family.</text>
</comment>
<proteinExistence type="inferred from homology"/>
<name>A0A9J6PCK2_9PROT</name>
<evidence type="ECO:0000313" key="5">
    <source>
        <dbReference type="EMBL" id="MCP1335528.1"/>
    </source>
</evidence>
<dbReference type="GO" id="GO:0016832">
    <property type="term" value="F:aldehyde-lyase activity"/>
    <property type="evidence" value="ECO:0007669"/>
    <property type="project" value="TreeGrafter"/>
</dbReference>
<evidence type="ECO:0000313" key="6">
    <source>
        <dbReference type="Proteomes" id="UP001055804"/>
    </source>
</evidence>
<keyword evidence="2" id="KW-0479">Metal-binding</keyword>
<organism evidence="5 6">
    <name type="scientific">Futiania mangrovi</name>
    <dbReference type="NCBI Taxonomy" id="2959716"/>
    <lineage>
        <taxon>Bacteria</taxon>
        <taxon>Pseudomonadati</taxon>
        <taxon>Pseudomonadota</taxon>
        <taxon>Alphaproteobacteria</taxon>
        <taxon>Futianiales</taxon>
        <taxon>Futianiaceae</taxon>
        <taxon>Futiania</taxon>
    </lineage>
</organism>
<protein>
    <submittedName>
        <fullName evidence="5">Aldolase/citrate lyase family protein</fullName>
    </submittedName>
</protein>
<comment type="caution">
    <text evidence="5">The sequence shown here is derived from an EMBL/GenBank/DDBJ whole genome shotgun (WGS) entry which is preliminary data.</text>
</comment>
<reference evidence="5" key="1">
    <citation type="submission" date="2022-06" db="EMBL/GenBank/DDBJ databases">
        <title>Isolation and Genomics of Futiania mangrovii gen. nov., sp. nov., a Rare and Metabolically-versatile member in the Class Alphaproteobacteria.</title>
        <authorList>
            <person name="Liu L."/>
            <person name="Huang W.-C."/>
            <person name="Pan J."/>
            <person name="Li J."/>
            <person name="Huang Y."/>
            <person name="Du H."/>
            <person name="Liu Y."/>
            <person name="Li M."/>
        </authorList>
    </citation>
    <scope>NUCLEOTIDE SEQUENCE</scope>
    <source>
        <strain evidence="5">FT118</strain>
    </source>
</reference>
<dbReference type="PANTHER" id="PTHR30502:SF0">
    <property type="entry name" value="PHOSPHOENOLPYRUVATE CARBOXYLASE FAMILY PROTEIN"/>
    <property type="match status" value="1"/>
</dbReference>
<evidence type="ECO:0000259" key="4">
    <source>
        <dbReference type="Pfam" id="PF03328"/>
    </source>
</evidence>
<dbReference type="PANTHER" id="PTHR30502">
    <property type="entry name" value="2-KETO-3-DEOXY-L-RHAMNONATE ALDOLASE"/>
    <property type="match status" value="1"/>
</dbReference>
<keyword evidence="6" id="KW-1185">Reference proteome</keyword>
<accession>A0A9J6PCK2</accession>
<evidence type="ECO:0000256" key="2">
    <source>
        <dbReference type="ARBA" id="ARBA00022723"/>
    </source>
</evidence>
<dbReference type="Pfam" id="PF03328">
    <property type="entry name" value="HpcH_HpaI"/>
    <property type="match status" value="1"/>
</dbReference>
<dbReference type="EMBL" id="JAMZFT010000001">
    <property type="protein sequence ID" value="MCP1335528.1"/>
    <property type="molecule type" value="Genomic_DNA"/>
</dbReference>
<sequence>MRTNPVKEKLQRGEAAFGTMVFELVAPGLPAILSAAGAEYALYDMEHSGISVEEMKRQFAYARGLDLVPIVRPPGKQYQFAARLLDLGAMGLMFPMVESAEEAAELVSWTRYPPKGVRGAMFGGAHDDYAAGDIAEKMRVAEDRTIVLAMIETEKGVANVDEILAVDGVHGAHLGQFDLSLSMGIPGQTDHARIEAAVDALLAACKRHGKFAACMAPTVEIGRHWMSKGFRMVSYSYDIGLLAGGLSEGLRHLRTASGD</sequence>
<dbReference type="AlphaFoldDB" id="A0A9J6PCK2"/>
<dbReference type="RefSeq" id="WP_269331469.1">
    <property type="nucleotide sequence ID" value="NZ_JAMZFT010000001.1"/>
</dbReference>
<dbReference type="Gene3D" id="3.20.20.60">
    <property type="entry name" value="Phosphoenolpyruvate-binding domains"/>
    <property type="match status" value="1"/>
</dbReference>
<dbReference type="Proteomes" id="UP001055804">
    <property type="component" value="Unassembled WGS sequence"/>
</dbReference>
<feature type="domain" description="HpcH/HpaI aldolase/citrate lyase" evidence="4">
    <location>
        <begin position="31"/>
        <end position="242"/>
    </location>
</feature>
<evidence type="ECO:0000256" key="3">
    <source>
        <dbReference type="ARBA" id="ARBA00023239"/>
    </source>
</evidence>
<dbReference type="InterPro" id="IPR005000">
    <property type="entry name" value="Aldolase/citrate-lyase_domain"/>
</dbReference>
<gene>
    <name evidence="5" type="ORF">NJQ99_03815</name>
</gene>
<evidence type="ECO:0000256" key="1">
    <source>
        <dbReference type="ARBA" id="ARBA00005568"/>
    </source>
</evidence>
<dbReference type="InterPro" id="IPR015813">
    <property type="entry name" value="Pyrv/PenolPyrv_kinase-like_dom"/>
</dbReference>
<dbReference type="InterPro" id="IPR050251">
    <property type="entry name" value="HpcH-HpaI_aldolase"/>
</dbReference>
<dbReference type="InterPro" id="IPR040442">
    <property type="entry name" value="Pyrv_kinase-like_dom_sf"/>
</dbReference>
<dbReference type="GO" id="GO:0046872">
    <property type="term" value="F:metal ion binding"/>
    <property type="evidence" value="ECO:0007669"/>
    <property type="project" value="UniProtKB-KW"/>
</dbReference>